<dbReference type="EMBL" id="AZEY01000041">
    <property type="protein sequence ID" value="KRL66568.1"/>
    <property type="molecule type" value="Genomic_DNA"/>
</dbReference>
<dbReference type="InterPro" id="IPR013221">
    <property type="entry name" value="Mur_ligase_cen"/>
</dbReference>
<evidence type="ECO:0000256" key="5">
    <source>
        <dbReference type="ARBA" id="ARBA00022741"/>
    </source>
</evidence>
<proteinExistence type="inferred from homology"/>
<dbReference type="PANTHER" id="PTHR11136:SF0">
    <property type="entry name" value="DIHYDROFOLATE SYNTHETASE-RELATED"/>
    <property type="match status" value="1"/>
</dbReference>
<feature type="domain" description="Mur ligase central" evidence="12">
    <location>
        <begin position="49"/>
        <end position="272"/>
    </location>
</feature>
<reference evidence="13 14" key="1">
    <citation type="journal article" date="2015" name="Genome Announc.">
        <title>Expanding the biotechnology potential of lactobacilli through comparative genomics of 213 strains and associated genera.</title>
        <authorList>
            <person name="Sun Z."/>
            <person name="Harris H.M."/>
            <person name="McCann A."/>
            <person name="Guo C."/>
            <person name="Argimon S."/>
            <person name="Zhang W."/>
            <person name="Yang X."/>
            <person name="Jeffery I.B."/>
            <person name="Cooney J.C."/>
            <person name="Kagawa T.F."/>
            <person name="Liu W."/>
            <person name="Song Y."/>
            <person name="Salvetti E."/>
            <person name="Wrobel A."/>
            <person name="Rasinkangas P."/>
            <person name="Parkhill J."/>
            <person name="Rea M.C."/>
            <person name="O'Sullivan O."/>
            <person name="Ritari J."/>
            <person name="Douillard F.P."/>
            <person name="Paul Ross R."/>
            <person name="Yang R."/>
            <person name="Briner A.E."/>
            <person name="Felis G.E."/>
            <person name="de Vos W.M."/>
            <person name="Barrangou R."/>
            <person name="Klaenhammer T.R."/>
            <person name="Caufield P.W."/>
            <person name="Cui Y."/>
            <person name="Zhang H."/>
            <person name="O'Toole P.W."/>
        </authorList>
    </citation>
    <scope>NUCLEOTIDE SEQUENCE [LARGE SCALE GENOMIC DNA]</scope>
    <source>
        <strain evidence="13 14">DSM 14421</strain>
    </source>
</reference>
<dbReference type="SUPFAM" id="SSF53623">
    <property type="entry name" value="MurD-like peptide ligases, catalytic domain"/>
    <property type="match status" value="1"/>
</dbReference>
<evidence type="ECO:0000256" key="7">
    <source>
        <dbReference type="ARBA" id="ARBA00022842"/>
    </source>
</evidence>
<evidence type="ECO:0000256" key="3">
    <source>
        <dbReference type="ARBA" id="ARBA00022598"/>
    </source>
</evidence>
<evidence type="ECO:0000256" key="6">
    <source>
        <dbReference type="ARBA" id="ARBA00022840"/>
    </source>
</evidence>
<protein>
    <recommendedName>
        <fullName evidence="2">tetrahydrofolate synthase</fullName>
        <ecNumber evidence="2">6.3.2.17</ecNumber>
    </recommendedName>
    <alternativeName>
        <fullName evidence="8">Tetrahydrofolylpolyglutamate synthase</fullName>
    </alternativeName>
</protein>
<dbReference type="Proteomes" id="UP000052013">
    <property type="component" value="Unassembled WGS sequence"/>
</dbReference>
<dbReference type="RefSeq" id="WP_057864434.1">
    <property type="nucleotide sequence ID" value="NZ_AZEY01000041.1"/>
</dbReference>
<comment type="similarity">
    <text evidence="1 10">Belongs to the folylpolyglutamate synthase family.</text>
</comment>
<evidence type="ECO:0000256" key="1">
    <source>
        <dbReference type="ARBA" id="ARBA00008276"/>
    </source>
</evidence>
<dbReference type="STRING" id="1423739.FC85_GL002879"/>
<dbReference type="GO" id="GO:0046872">
    <property type="term" value="F:metal ion binding"/>
    <property type="evidence" value="ECO:0007669"/>
    <property type="project" value="UniProtKB-KW"/>
</dbReference>
<evidence type="ECO:0000256" key="9">
    <source>
        <dbReference type="ARBA" id="ARBA00047493"/>
    </source>
</evidence>
<evidence type="ECO:0000259" key="11">
    <source>
        <dbReference type="Pfam" id="PF02875"/>
    </source>
</evidence>
<gene>
    <name evidence="13" type="ORF">FC85_GL002879</name>
</gene>
<dbReference type="GO" id="GO:0004326">
    <property type="term" value="F:tetrahydrofolylpolyglutamate synthase activity"/>
    <property type="evidence" value="ECO:0007669"/>
    <property type="project" value="UniProtKB-EC"/>
</dbReference>
<dbReference type="Pfam" id="PF02875">
    <property type="entry name" value="Mur_ligase_C"/>
    <property type="match status" value="1"/>
</dbReference>
<keyword evidence="5 10" id="KW-0547">Nucleotide-binding</keyword>
<dbReference type="InterPro" id="IPR001645">
    <property type="entry name" value="Folylpolyglutamate_synth"/>
</dbReference>
<evidence type="ECO:0000313" key="13">
    <source>
        <dbReference type="EMBL" id="KRL66568.1"/>
    </source>
</evidence>
<dbReference type="SUPFAM" id="SSF53244">
    <property type="entry name" value="MurD-like peptide ligases, peptide-binding domain"/>
    <property type="match status" value="1"/>
</dbReference>
<dbReference type="GO" id="GO:0008841">
    <property type="term" value="F:dihydrofolate synthase activity"/>
    <property type="evidence" value="ECO:0007669"/>
    <property type="project" value="TreeGrafter"/>
</dbReference>
<organism evidence="13 14">
    <name type="scientific">Lentilactobacillus diolivorans DSM 14421</name>
    <dbReference type="NCBI Taxonomy" id="1423739"/>
    <lineage>
        <taxon>Bacteria</taxon>
        <taxon>Bacillati</taxon>
        <taxon>Bacillota</taxon>
        <taxon>Bacilli</taxon>
        <taxon>Lactobacillales</taxon>
        <taxon>Lactobacillaceae</taxon>
        <taxon>Lentilactobacillus</taxon>
    </lineage>
</organism>
<comment type="caution">
    <text evidence="13">The sequence shown here is derived from an EMBL/GenBank/DDBJ whole genome shotgun (WGS) entry which is preliminary data.</text>
</comment>
<evidence type="ECO:0000256" key="10">
    <source>
        <dbReference type="PIRNR" id="PIRNR001563"/>
    </source>
</evidence>
<sequence length="445" mass="49479">MTLKDQYDTIISQIPHVMKYGKNESRIPLLRRILDVLGSPDKQFKTIHVAGTNGKGSISTLTAALLQRSGYQVGLFTSPTLYDDREMIRLNGQLIMYDEFIKCYQTFTDALKQLSLIQQDISIFETWYLISTIYFADRRADYVVYETGLGGELDATNATRNVKTVIFAKFALDHLNILGSTLEDIVTTTAKIIKPGVQAICYAHQDPVAVKIIENRCLQVNAKLYLSSFDHVHLNQPFLDHSQIDLILNGEILPNVHFNLAGQYQIRNLQTVLTWVALFNRTATFKITRTTILSVLQTITFPGRMALIQAEPPVLIDGAHNLNGINGLVTSLLSLKDLGTITFVVGFLKDKQVTECVNRLLDVNATFIISSPDNPDRALAADQLAQIFHANPKSVAAKIILADSIANAAQQAKQLQGTNQGLVIGTGSFYFINKFKLAWDGETNE</sequence>
<evidence type="ECO:0000256" key="4">
    <source>
        <dbReference type="ARBA" id="ARBA00022723"/>
    </source>
</evidence>
<keyword evidence="4" id="KW-0479">Metal-binding</keyword>
<dbReference type="Gene3D" id="3.40.1190.10">
    <property type="entry name" value="Mur-like, catalytic domain"/>
    <property type="match status" value="1"/>
</dbReference>
<dbReference type="GO" id="GO:0005829">
    <property type="term" value="C:cytosol"/>
    <property type="evidence" value="ECO:0007669"/>
    <property type="project" value="TreeGrafter"/>
</dbReference>
<name>A0A0R1SKY6_9LACO</name>
<keyword evidence="3 10" id="KW-0436">Ligase</keyword>
<keyword evidence="7" id="KW-0460">Magnesium</keyword>
<dbReference type="InterPro" id="IPR004101">
    <property type="entry name" value="Mur_ligase_C"/>
</dbReference>
<dbReference type="EC" id="6.3.2.17" evidence="2"/>
<evidence type="ECO:0000313" key="14">
    <source>
        <dbReference type="Proteomes" id="UP000052013"/>
    </source>
</evidence>
<dbReference type="AlphaFoldDB" id="A0A0R1SKY6"/>
<keyword evidence="6 10" id="KW-0067">ATP-binding</keyword>
<evidence type="ECO:0000256" key="8">
    <source>
        <dbReference type="ARBA" id="ARBA00030592"/>
    </source>
</evidence>
<accession>A0A0R1SKY6</accession>
<dbReference type="GO" id="GO:0005524">
    <property type="term" value="F:ATP binding"/>
    <property type="evidence" value="ECO:0007669"/>
    <property type="project" value="UniProtKB-KW"/>
</dbReference>
<dbReference type="PIRSF" id="PIRSF001563">
    <property type="entry name" value="Folylpolyglu_synth"/>
    <property type="match status" value="1"/>
</dbReference>
<dbReference type="Gene3D" id="3.90.190.20">
    <property type="entry name" value="Mur ligase, C-terminal domain"/>
    <property type="match status" value="1"/>
</dbReference>
<dbReference type="InterPro" id="IPR036615">
    <property type="entry name" value="Mur_ligase_C_dom_sf"/>
</dbReference>
<evidence type="ECO:0000256" key="2">
    <source>
        <dbReference type="ARBA" id="ARBA00013025"/>
    </source>
</evidence>
<feature type="domain" description="Mur ligase C-terminal" evidence="11">
    <location>
        <begin position="303"/>
        <end position="428"/>
    </location>
</feature>
<dbReference type="PANTHER" id="PTHR11136">
    <property type="entry name" value="FOLYLPOLYGLUTAMATE SYNTHASE-RELATED"/>
    <property type="match status" value="1"/>
</dbReference>
<comment type="catalytic activity">
    <reaction evidence="9">
        <text>(6S)-5,6,7,8-tetrahydrofolyl-(gamma-L-Glu)(n) + L-glutamate + ATP = (6S)-5,6,7,8-tetrahydrofolyl-(gamma-L-Glu)(n+1) + ADP + phosphate + H(+)</text>
        <dbReference type="Rhea" id="RHEA:10580"/>
        <dbReference type="Rhea" id="RHEA-COMP:14738"/>
        <dbReference type="Rhea" id="RHEA-COMP:14740"/>
        <dbReference type="ChEBI" id="CHEBI:15378"/>
        <dbReference type="ChEBI" id="CHEBI:29985"/>
        <dbReference type="ChEBI" id="CHEBI:30616"/>
        <dbReference type="ChEBI" id="CHEBI:43474"/>
        <dbReference type="ChEBI" id="CHEBI:141005"/>
        <dbReference type="ChEBI" id="CHEBI:456216"/>
        <dbReference type="EC" id="6.3.2.17"/>
    </reaction>
</comment>
<dbReference type="Pfam" id="PF08245">
    <property type="entry name" value="Mur_ligase_M"/>
    <property type="match status" value="1"/>
</dbReference>
<dbReference type="NCBIfam" id="TIGR01499">
    <property type="entry name" value="folC"/>
    <property type="match status" value="1"/>
</dbReference>
<dbReference type="InterPro" id="IPR036565">
    <property type="entry name" value="Mur-like_cat_sf"/>
</dbReference>
<dbReference type="PATRIC" id="fig|1423739.3.peg.2991"/>
<evidence type="ECO:0000259" key="12">
    <source>
        <dbReference type="Pfam" id="PF08245"/>
    </source>
</evidence>